<evidence type="ECO:0000313" key="2">
    <source>
        <dbReference type="EMBL" id="CUQ66288.1"/>
    </source>
</evidence>
<reference evidence="3" key="1">
    <citation type="submission" date="2015-09" db="EMBL/GenBank/DDBJ databases">
        <authorList>
            <person name="Daims H."/>
        </authorList>
    </citation>
    <scope>NUCLEOTIDE SEQUENCE [LARGE SCALE GENOMIC DNA]</scope>
</reference>
<accession>A0A0S4KSN0</accession>
<name>A0A0S4KSN0_9BACT</name>
<feature type="region of interest" description="Disordered" evidence="1">
    <location>
        <begin position="108"/>
        <end position="143"/>
    </location>
</feature>
<dbReference type="STRING" id="1715989.NITINOP_1313"/>
<evidence type="ECO:0000256" key="1">
    <source>
        <dbReference type="SAM" id="MobiDB-lite"/>
    </source>
</evidence>
<dbReference type="Proteomes" id="UP000066284">
    <property type="component" value="Chromosome 1"/>
</dbReference>
<dbReference type="AlphaFoldDB" id="A0A0S4KSN0"/>
<proteinExistence type="predicted"/>
<dbReference type="EMBL" id="LN885086">
    <property type="protein sequence ID" value="CUQ66288.1"/>
    <property type="molecule type" value="Genomic_DNA"/>
</dbReference>
<organism evidence="2 3">
    <name type="scientific">Candidatus Nitrospira inopinata</name>
    <dbReference type="NCBI Taxonomy" id="1715989"/>
    <lineage>
        <taxon>Bacteria</taxon>
        <taxon>Pseudomonadati</taxon>
        <taxon>Nitrospirota</taxon>
        <taxon>Nitrospiria</taxon>
        <taxon>Nitrospirales</taxon>
        <taxon>Nitrospiraceae</taxon>
        <taxon>Nitrospira</taxon>
    </lineage>
</organism>
<protein>
    <submittedName>
        <fullName evidence="2">Uncharacterized protein</fullName>
    </submittedName>
</protein>
<sequence length="143" mass="15978">MRIAPATTTAPDLATNRFIPFLPPDQDLLRPLSSPRADTTHATETPFCGLPVRNTTNIASIKKTASRPAPRRQMAETTGILRRFYNQQEDCVDEEREPEAALLRKTEEKYEGLSHPEPLPLCHRTIPGHELSVPSAIRPADRS</sequence>
<dbReference type="KEGG" id="nio:NITINOP_1313"/>
<gene>
    <name evidence="2" type="ORF">NITINOP_1313</name>
</gene>
<evidence type="ECO:0000313" key="3">
    <source>
        <dbReference type="Proteomes" id="UP000066284"/>
    </source>
</evidence>
<keyword evidence="3" id="KW-1185">Reference proteome</keyword>